<dbReference type="Gene3D" id="3.40.50.2000">
    <property type="entry name" value="Glycogen Phosphorylase B"/>
    <property type="match status" value="2"/>
</dbReference>
<gene>
    <name evidence="2" type="ORF">ASAP_0136</name>
</gene>
<dbReference type="AlphaFoldDB" id="A0A060QG27"/>
<reference evidence="2 3" key="2">
    <citation type="journal article" date="2014" name="PLoS ONE">
        <title>Evolution of mitochondria reconstructed from the energy metabolism of living bacteria.</title>
        <authorList>
            <person name="Degli Esposti M."/>
            <person name="Chouaia B."/>
            <person name="Comandatore F."/>
            <person name="Crotti E."/>
            <person name="Sassera D."/>
            <person name="Lievens P.M."/>
            <person name="Daffonchio D."/>
            <person name="Bandi C."/>
        </authorList>
    </citation>
    <scope>NUCLEOTIDE SEQUENCE [LARGE SCALE GENOMIC DNA]</scope>
    <source>
        <strain evidence="2 3">SF2.1</strain>
    </source>
</reference>
<evidence type="ECO:0000313" key="2">
    <source>
        <dbReference type="EMBL" id="CDG38181.1"/>
    </source>
</evidence>
<dbReference type="EMBL" id="CBLX010000003">
    <property type="protein sequence ID" value="CDG38181.1"/>
    <property type="molecule type" value="Genomic_DNA"/>
</dbReference>
<proteinExistence type="predicted"/>
<dbReference type="SUPFAM" id="SSF53756">
    <property type="entry name" value="UDP-Glycosyltransferase/glycogen phosphorylase"/>
    <property type="match status" value="1"/>
</dbReference>
<dbReference type="GO" id="GO:0016757">
    <property type="term" value="F:glycosyltransferase activity"/>
    <property type="evidence" value="ECO:0007669"/>
    <property type="project" value="TreeGrafter"/>
</dbReference>
<sequence>MAVKKVGAGAESASASQAMREREGNLSLPERHFTPLRIAHVMAGARSGGAELFYERLCMAQHEAGHDVRAILRRDPAREARLGARHVTTEAMRFGGRLDLLTPGRLRRSLKRFQPDVTIAWMSRAARMMPAGPWPVAGRLGGYYDLANYRKCSDLVGNTRGLTRWMVAQGWDAGRVHYLPNFANDLAHVKPQRPDCVPQGRPFILALGRLHRNKAFDILIRAMKRLPGVHLVIAGEGPEREALTGLARGEGVSDRVHMPGWVQDSGPWLKACDLLVCPSRIEPLGNVVIEALSAARPVVASAIQGPEEVLAGTQDGLLAPTEDPEAFAREIATVLETPALAASLCVNGRARFEREFAAPVVLARWDDFLHALASRHSGER</sequence>
<dbReference type="PANTHER" id="PTHR12526:SF635">
    <property type="entry name" value="GLYCOSYL TRANSFERASE GROUP 1"/>
    <property type="match status" value="1"/>
</dbReference>
<feature type="region of interest" description="Disordered" evidence="1">
    <location>
        <begin position="1"/>
        <end position="24"/>
    </location>
</feature>
<protein>
    <submittedName>
        <fullName evidence="2">Glycosyltransferase</fullName>
    </submittedName>
</protein>
<feature type="compositionally biased region" description="Low complexity" evidence="1">
    <location>
        <begin position="7"/>
        <end position="18"/>
    </location>
</feature>
<dbReference type="PANTHER" id="PTHR12526">
    <property type="entry name" value="GLYCOSYLTRANSFERASE"/>
    <property type="match status" value="1"/>
</dbReference>
<organism evidence="2 3">
    <name type="scientific">Asaia bogorensis</name>
    <dbReference type="NCBI Taxonomy" id="91915"/>
    <lineage>
        <taxon>Bacteria</taxon>
        <taxon>Pseudomonadati</taxon>
        <taxon>Pseudomonadota</taxon>
        <taxon>Alphaproteobacteria</taxon>
        <taxon>Acetobacterales</taxon>
        <taxon>Acetobacteraceae</taxon>
        <taxon>Asaia</taxon>
    </lineage>
</organism>
<reference evidence="2 3" key="1">
    <citation type="journal article" date="2014" name="Genome Biol. Evol.">
        <title>Acetic acid bacteria genomes reveal functional traits for adaptation to life in insect guts.</title>
        <authorList>
            <person name="Chouaia B."/>
            <person name="Gaiarsa S."/>
            <person name="Crotti E."/>
            <person name="Comandatore F."/>
            <person name="Degli Esposti M."/>
            <person name="Ricci I."/>
            <person name="Alma A."/>
            <person name="Favia G."/>
            <person name="Bandi C."/>
            <person name="Daffonchio D."/>
        </authorList>
    </citation>
    <scope>NUCLEOTIDE SEQUENCE [LARGE SCALE GENOMIC DNA]</scope>
    <source>
        <strain evidence="2 3">SF2.1</strain>
    </source>
</reference>
<accession>A0A060QG27</accession>
<dbReference type="eggNOG" id="COG0438">
    <property type="taxonomic scope" value="Bacteria"/>
</dbReference>
<evidence type="ECO:0000256" key="1">
    <source>
        <dbReference type="SAM" id="MobiDB-lite"/>
    </source>
</evidence>
<evidence type="ECO:0000313" key="3">
    <source>
        <dbReference type="Proteomes" id="UP000027583"/>
    </source>
</evidence>
<name>A0A060QG27_9PROT</name>
<dbReference type="Proteomes" id="UP000027583">
    <property type="component" value="Unassembled WGS sequence"/>
</dbReference>
<dbReference type="CDD" id="cd03811">
    <property type="entry name" value="GT4_GT28_WabH-like"/>
    <property type="match status" value="1"/>
</dbReference>
<comment type="caution">
    <text evidence="2">The sequence shown here is derived from an EMBL/GenBank/DDBJ whole genome shotgun (WGS) entry which is preliminary data.</text>
</comment>
<dbReference type="Pfam" id="PF13692">
    <property type="entry name" value="Glyco_trans_1_4"/>
    <property type="match status" value="1"/>
</dbReference>